<dbReference type="PANTHER" id="PTHR22683">
    <property type="entry name" value="SPORULATION PROTEIN RELATED"/>
    <property type="match status" value="1"/>
</dbReference>
<dbReference type="PROSITE" id="PS50901">
    <property type="entry name" value="FTSK"/>
    <property type="match status" value="1"/>
</dbReference>
<dbReference type="Gene3D" id="3.40.50.300">
    <property type="entry name" value="P-loop containing nucleotide triphosphate hydrolases"/>
    <property type="match status" value="1"/>
</dbReference>
<feature type="binding site" evidence="3">
    <location>
        <begin position="238"/>
        <end position="245"/>
    </location>
    <ligand>
        <name>ATP</name>
        <dbReference type="ChEBI" id="CHEBI:30616"/>
    </ligand>
</feature>
<evidence type="ECO:0000256" key="1">
    <source>
        <dbReference type="ARBA" id="ARBA00022741"/>
    </source>
</evidence>
<evidence type="ECO:0000313" key="7">
    <source>
        <dbReference type="Proteomes" id="UP000464796"/>
    </source>
</evidence>
<dbReference type="InterPro" id="IPR002543">
    <property type="entry name" value="FtsK_dom"/>
</dbReference>
<evidence type="ECO:0000259" key="5">
    <source>
        <dbReference type="PROSITE" id="PS50901"/>
    </source>
</evidence>
<dbReference type="SUPFAM" id="SSF52540">
    <property type="entry name" value="P-loop containing nucleoside triphosphate hydrolases"/>
    <property type="match status" value="1"/>
</dbReference>
<feature type="transmembrane region" description="Helical" evidence="4">
    <location>
        <begin position="36"/>
        <end position="58"/>
    </location>
</feature>
<keyword evidence="4" id="KW-1133">Transmembrane helix</keyword>
<dbReference type="PANTHER" id="PTHR22683:SF47">
    <property type="entry name" value="FTSK DOMAIN-CONTAINING PROTEIN YDCQ"/>
    <property type="match status" value="1"/>
</dbReference>
<evidence type="ECO:0000256" key="4">
    <source>
        <dbReference type="SAM" id="Phobius"/>
    </source>
</evidence>
<proteinExistence type="predicted"/>
<dbReference type="InterPro" id="IPR050206">
    <property type="entry name" value="FtsK/SpoIIIE/SftA"/>
</dbReference>
<evidence type="ECO:0000256" key="3">
    <source>
        <dbReference type="PROSITE-ProRule" id="PRU00289"/>
    </source>
</evidence>
<dbReference type="InterPro" id="IPR027417">
    <property type="entry name" value="P-loop_NTPase"/>
</dbReference>
<sequence length="458" mass="52867">MHDNLFRFITRSIKKRSIKDDFKLVSYTGDKNHINVLFWMCVIGSLISFWLVVLLAPLFPTINFFGLFYTTTDFILLPVLVYLLFNIWKFYYKQRNKPSKIAEKLLYFIKANKLYETEMIEKKDSENNIERVKVVTNSAVFGFWEDEETLIVRGYKNADVFNDKISSLDTGLSALVGLTVYNKVDKISYCDYYFRKKQDERIVMASNQGKAHNDSICIPFNSNLTWNVLKQPHLLLAGVTGGGKTTFLNYLIIEMKKMRATVYICDPKRSDLSSIQHFWGKEYVASDTNNIARLTREVKEQMMERFAIYKENPENFVYGASYVDYGLEPIFLVFDELGAFRAGADKKTFTETMSNLTEVVLKGREMGVFVILATQQPNASNIPTELRDNLSVRIALGNMSNEAYRMVFGDLEGLETVSGQGTGYIFLDGLGWSKPKYLETPFLDYKEFDFIAELKYYS</sequence>
<keyword evidence="1 3" id="KW-0547">Nucleotide-binding</keyword>
<name>A0ABX6IDJ5_9BACI</name>
<dbReference type="EMBL" id="CP041979">
    <property type="protein sequence ID" value="QHH92296.1"/>
    <property type="molecule type" value="Genomic_DNA"/>
</dbReference>
<organism evidence="6 7">
    <name type="scientific">Bacillus pacificus</name>
    <dbReference type="NCBI Taxonomy" id="2026187"/>
    <lineage>
        <taxon>Bacteria</taxon>
        <taxon>Bacillati</taxon>
        <taxon>Bacillota</taxon>
        <taxon>Bacilli</taxon>
        <taxon>Bacillales</taxon>
        <taxon>Bacillaceae</taxon>
        <taxon>Bacillus</taxon>
        <taxon>Bacillus cereus group</taxon>
    </lineage>
</organism>
<feature type="transmembrane region" description="Helical" evidence="4">
    <location>
        <begin position="64"/>
        <end position="85"/>
    </location>
</feature>
<keyword evidence="2 3" id="KW-0067">ATP-binding</keyword>
<protein>
    <submittedName>
        <fullName evidence="6">DNA translocase FtsK</fullName>
    </submittedName>
</protein>
<dbReference type="InterPro" id="IPR003593">
    <property type="entry name" value="AAA+_ATPase"/>
</dbReference>
<keyword evidence="4" id="KW-0472">Membrane</keyword>
<dbReference type="Pfam" id="PF01580">
    <property type="entry name" value="FtsK_SpoIIIE"/>
    <property type="match status" value="1"/>
</dbReference>
<feature type="domain" description="FtsK" evidence="5">
    <location>
        <begin position="221"/>
        <end position="405"/>
    </location>
</feature>
<evidence type="ECO:0000256" key="2">
    <source>
        <dbReference type="ARBA" id="ARBA00022840"/>
    </source>
</evidence>
<dbReference type="SMART" id="SM00382">
    <property type="entry name" value="AAA"/>
    <property type="match status" value="1"/>
</dbReference>
<accession>A0ABX6IDJ5</accession>
<gene>
    <name evidence="6" type="ORF">FPL01_21135</name>
</gene>
<reference evidence="6 7" key="1">
    <citation type="submission" date="2019-07" db="EMBL/GenBank/DDBJ databases">
        <authorList>
            <person name="Yu W.S."/>
            <person name="Cheong H.-M."/>
            <person name="Choi Y."/>
            <person name="Hwang K.J."/>
            <person name="Jung K."/>
            <person name="Lee S."/>
            <person name="Choi C."/>
        </authorList>
    </citation>
    <scope>NUCLEOTIDE SEQUENCE [LARGE SCALE GENOMIC DNA]</scope>
    <source>
        <strain evidence="6 7">NCCP 15909</strain>
    </source>
</reference>
<evidence type="ECO:0000313" key="6">
    <source>
        <dbReference type="EMBL" id="QHH92296.1"/>
    </source>
</evidence>
<keyword evidence="4" id="KW-0812">Transmembrane</keyword>
<dbReference type="Proteomes" id="UP000464796">
    <property type="component" value="Chromosome"/>
</dbReference>
<keyword evidence="7" id="KW-1185">Reference proteome</keyword>